<keyword evidence="6 7" id="KW-0234">DNA repair</keyword>
<dbReference type="EMBL" id="REFC01000013">
    <property type="protein sequence ID" value="RMA58484.1"/>
    <property type="molecule type" value="Genomic_DNA"/>
</dbReference>
<dbReference type="AlphaFoldDB" id="A0A3L9YDF5"/>
<evidence type="ECO:0000256" key="3">
    <source>
        <dbReference type="ARBA" id="ARBA00022771"/>
    </source>
</evidence>
<dbReference type="SUPFAM" id="SSF111304">
    <property type="entry name" value="Recombination protein RecR"/>
    <property type="match status" value="1"/>
</dbReference>
<dbReference type="InterPro" id="IPR034137">
    <property type="entry name" value="TOPRIM_RecR"/>
</dbReference>
<dbReference type="InterPro" id="IPR006171">
    <property type="entry name" value="TOPRIM_dom"/>
</dbReference>
<keyword evidence="10" id="KW-1185">Reference proteome</keyword>
<dbReference type="HAMAP" id="MF_00017">
    <property type="entry name" value="RecR"/>
    <property type="match status" value="1"/>
</dbReference>
<dbReference type="GO" id="GO:0006281">
    <property type="term" value="P:DNA repair"/>
    <property type="evidence" value="ECO:0007669"/>
    <property type="project" value="UniProtKB-UniRule"/>
</dbReference>
<keyword evidence="3 7" id="KW-0863">Zinc-finger</keyword>
<dbReference type="GO" id="GO:0006310">
    <property type="term" value="P:DNA recombination"/>
    <property type="evidence" value="ECO:0007669"/>
    <property type="project" value="UniProtKB-UniRule"/>
</dbReference>
<protein>
    <recommendedName>
        <fullName evidence="7">Recombination protein RecR</fullName>
    </recommendedName>
</protein>
<dbReference type="Gene3D" id="1.10.8.420">
    <property type="entry name" value="RecR Domain 1"/>
    <property type="match status" value="1"/>
</dbReference>
<evidence type="ECO:0000313" key="10">
    <source>
        <dbReference type="Proteomes" id="UP000271339"/>
    </source>
</evidence>
<dbReference type="Pfam" id="PF21175">
    <property type="entry name" value="RecR_C"/>
    <property type="match status" value="1"/>
</dbReference>
<dbReference type="Pfam" id="PF13662">
    <property type="entry name" value="Toprim_4"/>
    <property type="match status" value="1"/>
</dbReference>
<evidence type="ECO:0000256" key="2">
    <source>
        <dbReference type="ARBA" id="ARBA00022763"/>
    </source>
</evidence>
<dbReference type="Gene3D" id="3.40.1360.10">
    <property type="match status" value="1"/>
</dbReference>
<organism evidence="9 10">
    <name type="scientific">Ulvibacter antarcticus</name>
    <dbReference type="NCBI Taxonomy" id="442714"/>
    <lineage>
        <taxon>Bacteria</taxon>
        <taxon>Pseudomonadati</taxon>
        <taxon>Bacteroidota</taxon>
        <taxon>Flavobacteriia</taxon>
        <taxon>Flavobacteriales</taxon>
        <taxon>Flavobacteriaceae</taxon>
        <taxon>Ulvibacter</taxon>
    </lineage>
</organism>
<evidence type="ECO:0000256" key="6">
    <source>
        <dbReference type="ARBA" id="ARBA00023204"/>
    </source>
</evidence>
<dbReference type="PROSITE" id="PS50880">
    <property type="entry name" value="TOPRIM"/>
    <property type="match status" value="1"/>
</dbReference>
<keyword evidence="2 7" id="KW-0227">DNA damage</keyword>
<comment type="function">
    <text evidence="7">May play a role in DNA repair. It seems to be involved in an RecBC-independent recombinational process of DNA repair. It may act with RecF and RecO.</text>
</comment>
<evidence type="ECO:0000256" key="5">
    <source>
        <dbReference type="ARBA" id="ARBA00023172"/>
    </source>
</evidence>
<dbReference type="Pfam" id="PF02132">
    <property type="entry name" value="RecR_ZnF"/>
    <property type="match status" value="1"/>
</dbReference>
<dbReference type="Pfam" id="PF21176">
    <property type="entry name" value="RecR_HhH"/>
    <property type="match status" value="1"/>
</dbReference>
<keyword evidence="1 7" id="KW-0479">Metal-binding</keyword>
<evidence type="ECO:0000256" key="4">
    <source>
        <dbReference type="ARBA" id="ARBA00022833"/>
    </source>
</evidence>
<keyword evidence="4 7" id="KW-0862">Zinc</keyword>
<dbReference type="GO" id="GO:0003677">
    <property type="term" value="F:DNA binding"/>
    <property type="evidence" value="ECO:0007669"/>
    <property type="project" value="UniProtKB-UniRule"/>
</dbReference>
<dbReference type="Gene3D" id="6.10.250.240">
    <property type="match status" value="1"/>
</dbReference>
<reference evidence="9 10" key="1">
    <citation type="submission" date="2018-10" db="EMBL/GenBank/DDBJ databases">
        <title>Genomic Encyclopedia of Archaeal and Bacterial Type Strains, Phase II (KMG-II): from individual species to whole genera.</title>
        <authorList>
            <person name="Goeker M."/>
        </authorList>
    </citation>
    <scope>NUCLEOTIDE SEQUENCE [LARGE SCALE GENOMIC DNA]</scope>
    <source>
        <strain evidence="9 10">DSM 23424</strain>
    </source>
</reference>
<dbReference type="NCBIfam" id="TIGR00615">
    <property type="entry name" value="recR"/>
    <property type="match status" value="1"/>
</dbReference>
<dbReference type="InterPro" id="IPR015967">
    <property type="entry name" value="Rcmb_RecR_Znf"/>
</dbReference>
<proteinExistence type="inferred from homology"/>
<comment type="caution">
    <text evidence="9">The sequence shown here is derived from an EMBL/GenBank/DDBJ whole genome shotgun (WGS) entry which is preliminary data.</text>
</comment>
<comment type="similarity">
    <text evidence="7">Belongs to the RecR family.</text>
</comment>
<dbReference type="PANTHER" id="PTHR30446">
    <property type="entry name" value="RECOMBINATION PROTEIN RECR"/>
    <property type="match status" value="1"/>
</dbReference>
<feature type="domain" description="Toprim" evidence="8">
    <location>
        <begin position="104"/>
        <end position="199"/>
    </location>
</feature>
<evidence type="ECO:0000313" key="9">
    <source>
        <dbReference type="EMBL" id="RMA58484.1"/>
    </source>
</evidence>
<dbReference type="InterPro" id="IPR023627">
    <property type="entry name" value="Rcmb_RecR"/>
</dbReference>
<gene>
    <name evidence="7" type="primary">recR</name>
    <name evidence="9" type="ORF">BXY75_1857</name>
</gene>
<evidence type="ECO:0000256" key="1">
    <source>
        <dbReference type="ARBA" id="ARBA00022723"/>
    </source>
</evidence>
<sequence length="229" mass="25938">MYNASERLTFLKHFFYLASYKYTMEFSSKLLENAVNEMSQLPGIGKRTALRLVLHLLKQPKEQTHSLSRHLLQMRDNINFCENCHNISDTKRCEICANPNRLERIVCVVEDIRDVMAIENTSQYRGHYHVLGGKISPMDGIGPGELTINSLVEKVKSGAIDEIIFALSSTMEGDTTNFYIFKQLEGLNVITTTIARGISVGDELEYADEVTLGRSILNRIPFENSLKNS</sequence>
<dbReference type="CDD" id="cd01025">
    <property type="entry name" value="TOPRIM_recR"/>
    <property type="match status" value="1"/>
</dbReference>
<name>A0A3L9YDF5_9FLAO</name>
<evidence type="ECO:0000259" key="8">
    <source>
        <dbReference type="PROSITE" id="PS50880"/>
    </source>
</evidence>
<dbReference type="PANTHER" id="PTHR30446:SF0">
    <property type="entry name" value="RECOMBINATION PROTEIN RECR"/>
    <property type="match status" value="1"/>
</dbReference>
<accession>A0A3L9YDF5</accession>
<dbReference type="InterPro" id="IPR000093">
    <property type="entry name" value="DNA_Rcmb_RecR"/>
</dbReference>
<feature type="zinc finger region" description="C4-type" evidence="7">
    <location>
        <begin position="81"/>
        <end position="96"/>
    </location>
</feature>
<evidence type="ECO:0000256" key="7">
    <source>
        <dbReference type="HAMAP-Rule" id="MF_00017"/>
    </source>
</evidence>
<dbReference type="Proteomes" id="UP000271339">
    <property type="component" value="Unassembled WGS sequence"/>
</dbReference>
<dbReference type="SMART" id="SM00493">
    <property type="entry name" value="TOPRIM"/>
    <property type="match status" value="1"/>
</dbReference>
<dbReference type="GO" id="GO:0008270">
    <property type="term" value="F:zinc ion binding"/>
    <property type="evidence" value="ECO:0007669"/>
    <property type="project" value="UniProtKB-KW"/>
</dbReference>
<keyword evidence="5 7" id="KW-0233">DNA recombination</keyword>